<gene>
    <name evidence="3" type="ORF">TrVE_jg13470</name>
</gene>
<sequence length="791" mass="86675">MPGYSMGPETDSRLEDIGDALEGKKVLQEPYVDKKTILMALKEQNAVIRMMQMAFFQNQERMQTIEETFKVQTETINQLKGKVEYFETAVEKIEDMEAKTADFTQKMETFDDVVNKVSEQGTFVATMSNQLQTQTQQLSTFKSEITNTVESAKQDLTVLQTTAEKLETNVTTMGDTIEITSAQIKHETVGGEEVMLNEFVNQTEHHLSDIQEHVDTADEHMKQTGGVMEKLDEGTVDELKVMSTDFKSLMEWKEEQAGIDLVDIRRSQDSIKEAIDTVQRDMFEKIAREEVDTKLETKFESIIDHLQSALNSTESDEADFKAVTANLNQVCESLKSDKADKTEIAALRKQFLQHSTSMMGDGGAVNLGGGGGGGPEVDPEDLAEALQNYMTAHQINHELHKKADKHVVEQVDTMNGEVERVKDTIRILIQQHEMLQQQLAANSNQVEQYRRASMSPVPGGGGNQEEKVAGGEWKGLAGAMRVDAGGEAGVVESGNFPISERNTMPREASIPLVESSVAPNNNNSGAQSRPTEKVHMTAPQPAPVQQQRQEAVAPQTPQAANVPVQQQQQQTPQAAVTPQQPFTPLPAIAPMAGMDLSMPLKQPQKMLDEASGRKSPASTPLPVIPSMPAPANTSNLMMGSSAMSGNPVFENMVDKPGALDQTGVADAVTAGIEMGLGGPRQATSSRPGTRGDELQVGDMDSQGFPRQRTNRAQTPEDQPIVHRDKMTDLNPGMTYGGGFQIFSPEKGVKGEIRGLDQTTTLPEMQYMEKKMMIEGDDKKLYVGDKDVLGGD</sequence>
<keyword evidence="4" id="KW-1185">Reference proteome</keyword>
<name>A0A9W7FD07_9STRA</name>
<evidence type="ECO:0000256" key="2">
    <source>
        <dbReference type="SAM" id="MobiDB-lite"/>
    </source>
</evidence>
<reference evidence="4" key="1">
    <citation type="journal article" date="2023" name="Commun. Biol.">
        <title>Genome analysis of Parmales, the sister group of diatoms, reveals the evolutionary specialization of diatoms from phago-mixotrophs to photoautotrophs.</title>
        <authorList>
            <person name="Ban H."/>
            <person name="Sato S."/>
            <person name="Yoshikawa S."/>
            <person name="Yamada K."/>
            <person name="Nakamura Y."/>
            <person name="Ichinomiya M."/>
            <person name="Sato N."/>
            <person name="Blanc-Mathieu R."/>
            <person name="Endo H."/>
            <person name="Kuwata A."/>
            <person name="Ogata H."/>
        </authorList>
    </citation>
    <scope>NUCLEOTIDE SEQUENCE [LARGE SCALE GENOMIC DNA]</scope>
    <source>
        <strain evidence="4">NIES 3699</strain>
    </source>
</reference>
<feature type="compositionally biased region" description="Low complexity" evidence="2">
    <location>
        <begin position="543"/>
        <end position="580"/>
    </location>
</feature>
<evidence type="ECO:0000256" key="1">
    <source>
        <dbReference type="SAM" id="Coils"/>
    </source>
</evidence>
<feature type="region of interest" description="Disordered" evidence="2">
    <location>
        <begin position="675"/>
        <end position="717"/>
    </location>
</feature>
<dbReference type="AlphaFoldDB" id="A0A9W7FD07"/>
<comment type="caution">
    <text evidence="3">The sequence shown here is derived from an EMBL/GenBank/DDBJ whole genome shotgun (WGS) entry which is preliminary data.</text>
</comment>
<dbReference type="Proteomes" id="UP001165160">
    <property type="component" value="Unassembled WGS sequence"/>
</dbReference>
<protein>
    <submittedName>
        <fullName evidence="3">Uncharacterized protein</fullName>
    </submittedName>
</protein>
<feature type="region of interest" description="Disordered" evidence="2">
    <location>
        <begin position="514"/>
        <end position="590"/>
    </location>
</feature>
<proteinExistence type="predicted"/>
<feature type="region of interest" description="Disordered" evidence="2">
    <location>
        <begin position="603"/>
        <end position="625"/>
    </location>
</feature>
<feature type="coiled-coil region" evidence="1">
    <location>
        <begin position="418"/>
        <end position="452"/>
    </location>
</feature>
<evidence type="ECO:0000313" key="4">
    <source>
        <dbReference type="Proteomes" id="UP001165160"/>
    </source>
</evidence>
<keyword evidence="1" id="KW-0175">Coiled coil</keyword>
<evidence type="ECO:0000313" key="3">
    <source>
        <dbReference type="EMBL" id="GMI09930.1"/>
    </source>
</evidence>
<accession>A0A9W7FD07</accession>
<dbReference type="EMBL" id="BRXX01000407">
    <property type="protein sequence ID" value="GMI09930.1"/>
    <property type="molecule type" value="Genomic_DNA"/>
</dbReference>
<feature type="compositionally biased region" description="Polar residues" evidence="2">
    <location>
        <begin position="517"/>
        <end position="529"/>
    </location>
</feature>
<organism evidence="3 4">
    <name type="scientific">Triparma verrucosa</name>
    <dbReference type="NCBI Taxonomy" id="1606542"/>
    <lineage>
        <taxon>Eukaryota</taxon>
        <taxon>Sar</taxon>
        <taxon>Stramenopiles</taxon>
        <taxon>Ochrophyta</taxon>
        <taxon>Bolidophyceae</taxon>
        <taxon>Parmales</taxon>
        <taxon>Triparmaceae</taxon>
        <taxon>Triparma</taxon>
    </lineage>
</organism>